<dbReference type="InterPro" id="IPR011598">
    <property type="entry name" value="bHLH_dom"/>
</dbReference>
<dbReference type="Proteomes" id="UP000078200">
    <property type="component" value="Unassembled WGS sequence"/>
</dbReference>
<evidence type="ECO:0000256" key="3">
    <source>
        <dbReference type="ARBA" id="ARBA00023163"/>
    </source>
</evidence>
<dbReference type="SUPFAM" id="SSF47459">
    <property type="entry name" value="HLH, helix-loop-helix DNA-binding domain"/>
    <property type="match status" value="1"/>
</dbReference>
<evidence type="ECO:0000313" key="8">
    <source>
        <dbReference type="Proteomes" id="UP000078200"/>
    </source>
</evidence>
<evidence type="ECO:0000256" key="1">
    <source>
        <dbReference type="ARBA" id="ARBA00004123"/>
    </source>
</evidence>
<dbReference type="PROSITE" id="PS50888">
    <property type="entry name" value="BHLH"/>
    <property type="match status" value="1"/>
</dbReference>
<dbReference type="InterPro" id="IPR050359">
    <property type="entry name" value="bHLH_transcription_factors"/>
</dbReference>
<dbReference type="PANTHER" id="PTHR19290:SF104">
    <property type="entry name" value="GH17679P"/>
    <property type="match status" value="1"/>
</dbReference>
<comment type="subcellular location">
    <subcellularLocation>
        <location evidence="1">Nucleus</location>
    </subcellularLocation>
</comment>
<dbReference type="EnsemblMetazoa" id="GAUT044225-RA">
    <property type="protein sequence ID" value="GAUT044225-PA"/>
    <property type="gene ID" value="GAUT044225"/>
</dbReference>
<dbReference type="SMART" id="SM00353">
    <property type="entry name" value="HLH"/>
    <property type="match status" value="1"/>
</dbReference>
<dbReference type="Gene3D" id="4.10.280.10">
    <property type="entry name" value="Helix-loop-helix DNA-binding domain"/>
    <property type="match status" value="1"/>
</dbReference>
<organism evidence="7 8">
    <name type="scientific">Glossina austeni</name>
    <name type="common">Savannah tsetse fly</name>
    <dbReference type="NCBI Taxonomy" id="7395"/>
    <lineage>
        <taxon>Eukaryota</taxon>
        <taxon>Metazoa</taxon>
        <taxon>Ecdysozoa</taxon>
        <taxon>Arthropoda</taxon>
        <taxon>Hexapoda</taxon>
        <taxon>Insecta</taxon>
        <taxon>Pterygota</taxon>
        <taxon>Neoptera</taxon>
        <taxon>Endopterygota</taxon>
        <taxon>Diptera</taxon>
        <taxon>Brachycera</taxon>
        <taxon>Muscomorpha</taxon>
        <taxon>Hippoboscoidea</taxon>
        <taxon>Glossinidae</taxon>
        <taxon>Glossina</taxon>
    </lineage>
</organism>
<evidence type="ECO:0000256" key="5">
    <source>
        <dbReference type="SAM" id="MobiDB-lite"/>
    </source>
</evidence>
<keyword evidence="2" id="KW-0805">Transcription regulation</keyword>
<dbReference type="GO" id="GO:0070888">
    <property type="term" value="F:E-box binding"/>
    <property type="evidence" value="ECO:0007669"/>
    <property type="project" value="TreeGrafter"/>
</dbReference>
<evidence type="ECO:0000256" key="2">
    <source>
        <dbReference type="ARBA" id="ARBA00023015"/>
    </source>
</evidence>
<sequence>MDHSNLPFGFALPGHPPIPPTANMLTGGHPTPTPSPPQSVPGRRTPLGSVGLGGFYAQGLGMLQQGLPPGDENKPEAALLDKPGTGNLMLPPNMSNSLDGSGGNIGHSAGPPTLGIGRGETSPQALGTVRGEAGGGKQKNRQGKTVRLNINARERRRMHDLNDALDELRNVIPYAHSPSVRKLSKIATLLLAKNYILMQQNAIEELRRLLAYIQSTTGAAPLDLASFPAAAKLQALLQGAANEQAQPGTS</sequence>
<evidence type="ECO:0000256" key="4">
    <source>
        <dbReference type="ARBA" id="ARBA00023242"/>
    </source>
</evidence>
<dbReference type="STRING" id="7395.A0A1A9VQC7"/>
<dbReference type="InterPro" id="IPR036638">
    <property type="entry name" value="HLH_DNA-bd_sf"/>
</dbReference>
<proteinExistence type="predicted"/>
<evidence type="ECO:0000313" key="7">
    <source>
        <dbReference type="EnsemblMetazoa" id="GAUT044225-PA"/>
    </source>
</evidence>
<dbReference type="CDD" id="cd18954">
    <property type="entry name" value="bHLH_TS_bHLHe22_bHLHb5"/>
    <property type="match status" value="1"/>
</dbReference>
<feature type="region of interest" description="Disordered" evidence="5">
    <location>
        <begin position="1"/>
        <end position="45"/>
    </location>
</feature>
<dbReference type="VEuPathDB" id="VectorBase:GAUT044225"/>
<dbReference type="AlphaFoldDB" id="A0A1A9VQC7"/>
<dbReference type="GO" id="GO:0005634">
    <property type="term" value="C:nucleus"/>
    <property type="evidence" value="ECO:0007669"/>
    <property type="project" value="UniProtKB-SubCell"/>
</dbReference>
<feature type="domain" description="BHLH" evidence="6">
    <location>
        <begin position="145"/>
        <end position="199"/>
    </location>
</feature>
<keyword evidence="3" id="KW-0804">Transcription</keyword>
<dbReference type="FunFam" id="4.10.280.10:FF:000026">
    <property type="entry name" value="Basic helix-loop-helix family, member e23"/>
    <property type="match status" value="1"/>
</dbReference>
<protein>
    <recommendedName>
        <fullName evidence="6">BHLH domain-containing protein</fullName>
    </recommendedName>
</protein>
<dbReference type="GO" id="GO:0046983">
    <property type="term" value="F:protein dimerization activity"/>
    <property type="evidence" value="ECO:0007669"/>
    <property type="project" value="InterPro"/>
</dbReference>
<name>A0A1A9VQC7_GLOAU</name>
<dbReference type="GO" id="GO:0007423">
    <property type="term" value="P:sensory organ development"/>
    <property type="evidence" value="ECO:0007669"/>
    <property type="project" value="TreeGrafter"/>
</dbReference>
<dbReference type="Pfam" id="PF00010">
    <property type="entry name" value="HLH"/>
    <property type="match status" value="1"/>
</dbReference>
<accession>A0A1A9VQC7</accession>
<evidence type="ECO:0000259" key="6">
    <source>
        <dbReference type="PROSITE" id="PS50888"/>
    </source>
</evidence>
<dbReference type="PANTHER" id="PTHR19290">
    <property type="entry name" value="BASIC HELIX-LOOP-HELIX PROTEIN NEUROGENIN-RELATED"/>
    <property type="match status" value="1"/>
</dbReference>
<dbReference type="GO" id="GO:0061564">
    <property type="term" value="P:axon development"/>
    <property type="evidence" value="ECO:0007669"/>
    <property type="project" value="TreeGrafter"/>
</dbReference>
<keyword evidence="8" id="KW-1185">Reference proteome</keyword>
<keyword evidence="4" id="KW-0539">Nucleus</keyword>
<dbReference type="GO" id="GO:0000981">
    <property type="term" value="F:DNA-binding transcription factor activity, RNA polymerase II-specific"/>
    <property type="evidence" value="ECO:0007669"/>
    <property type="project" value="TreeGrafter"/>
</dbReference>
<reference evidence="7" key="1">
    <citation type="submission" date="2020-05" db="UniProtKB">
        <authorList>
            <consortium name="EnsemblMetazoa"/>
        </authorList>
    </citation>
    <scope>IDENTIFICATION</scope>
    <source>
        <strain evidence="7">TTRI</strain>
    </source>
</reference>
<dbReference type="GO" id="GO:0045944">
    <property type="term" value="P:positive regulation of transcription by RNA polymerase II"/>
    <property type="evidence" value="ECO:0007669"/>
    <property type="project" value="TreeGrafter"/>
</dbReference>